<sequence>MAGSLAVAAPHEALAATAPCGGRKVRTLPFATGSVHVYKRGGYVCAVTVPRRTGTERQMSVSVQARGGRPVVDAGRYTYRAGPVTVHAGQRCVWVRGGVDRRAVSSGWILC</sequence>
<evidence type="ECO:0000313" key="2">
    <source>
        <dbReference type="Proteomes" id="UP001490330"/>
    </source>
</evidence>
<dbReference type="EMBL" id="JBEPCV010000015">
    <property type="protein sequence ID" value="MER6905477.1"/>
    <property type="molecule type" value="Genomic_DNA"/>
</dbReference>
<comment type="caution">
    <text evidence="1">The sequence shown here is derived from an EMBL/GenBank/DDBJ whole genome shotgun (WGS) entry which is preliminary data.</text>
</comment>
<reference evidence="1 2" key="1">
    <citation type="submission" date="2024-06" db="EMBL/GenBank/DDBJ databases">
        <title>The Natural Products Discovery Center: Release of the First 8490 Sequenced Strains for Exploring Actinobacteria Biosynthetic Diversity.</title>
        <authorList>
            <person name="Kalkreuter E."/>
            <person name="Kautsar S.A."/>
            <person name="Yang D."/>
            <person name="Bader C.D."/>
            <person name="Teijaro C.N."/>
            <person name="Fluegel L."/>
            <person name="Davis C.M."/>
            <person name="Simpson J.R."/>
            <person name="Lauterbach L."/>
            <person name="Steele A.D."/>
            <person name="Gui C."/>
            <person name="Meng S."/>
            <person name="Li G."/>
            <person name="Viehrig K."/>
            <person name="Ye F."/>
            <person name="Su P."/>
            <person name="Kiefer A.F."/>
            <person name="Nichols A."/>
            <person name="Cepeda A.J."/>
            <person name="Yan W."/>
            <person name="Fan B."/>
            <person name="Jiang Y."/>
            <person name="Adhikari A."/>
            <person name="Zheng C.-J."/>
            <person name="Schuster L."/>
            <person name="Cowan T.M."/>
            <person name="Smanski M.J."/>
            <person name="Chevrette M.G."/>
            <person name="De Carvalho L.P.S."/>
            <person name="Shen B."/>
        </authorList>
    </citation>
    <scope>NUCLEOTIDE SEQUENCE [LARGE SCALE GENOMIC DNA]</scope>
    <source>
        <strain evidence="1 2">NPDC000632</strain>
    </source>
</reference>
<proteinExistence type="predicted"/>
<evidence type="ECO:0000313" key="1">
    <source>
        <dbReference type="EMBL" id="MER6905477.1"/>
    </source>
</evidence>
<keyword evidence="2" id="KW-1185">Reference proteome</keyword>
<gene>
    <name evidence="1" type="ORF">ABT322_17175</name>
</gene>
<protein>
    <recommendedName>
        <fullName evidence="3">Secreted protein</fullName>
    </recommendedName>
</protein>
<evidence type="ECO:0008006" key="3">
    <source>
        <dbReference type="Google" id="ProtNLM"/>
    </source>
</evidence>
<name>A0ABV1VG66_9ACTN</name>
<dbReference type="Proteomes" id="UP001490330">
    <property type="component" value="Unassembled WGS sequence"/>
</dbReference>
<organism evidence="1 2">
    <name type="scientific">Streptomyces flaveolus</name>
    <dbReference type="NCBI Taxonomy" id="67297"/>
    <lineage>
        <taxon>Bacteria</taxon>
        <taxon>Bacillati</taxon>
        <taxon>Actinomycetota</taxon>
        <taxon>Actinomycetes</taxon>
        <taxon>Kitasatosporales</taxon>
        <taxon>Streptomycetaceae</taxon>
        <taxon>Streptomyces</taxon>
    </lineage>
</organism>
<accession>A0ABV1VG66</accession>
<dbReference type="RefSeq" id="WP_350718146.1">
    <property type="nucleotide sequence ID" value="NZ_JBEPCO010000009.1"/>
</dbReference>